<dbReference type="Proteomes" id="UP000400924">
    <property type="component" value="Unassembled WGS sequence"/>
</dbReference>
<protein>
    <submittedName>
        <fullName evidence="2">Uncharacterized protein</fullName>
    </submittedName>
</protein>
<feature type="region of interest" description="Disordered" evidence="1">
    <location>
        <begin position="118"/>
        <end position="143"/>
    </location>
</feature>
<proteinExistence type="predicted"/>
<name>A0A5N8X8D6_9ACTN</name>
<evidence type="ECO:0000256" key="1">
    <source>
        <dbReference type="SAM" id="MobiDB-lite"/>
    </source>
</evidence>
<reference evidence="2 3" key="1">
    <citation type="submission" date="2019-07" db="EMBL/GenBank/DDBJ databases">
        <title>New species of Amycolatopsis and Streptomyces.</title>
        <authorList>
            <person name="Duangmal K."/>
            <person name="Teo W.F.A."/>
            <person name="Lipun K."/>
        </authorList>
    </citation>
    <scope>NUCLEOTIDE SEQUENCE [LARGE SCALE GENOMIC DNA]</scope>
    <source>
        <strain evidence="2 3">NBRC 106415</strain>
    </source>
</reference>
<evidence type="ECO:0000313" key="2">
    <source>
        <dbReference type="EMBL" id="MPY55740.1"/>
    </source>
</evidence>
<dbReference type="AlphaFoldDB" id="A0A5N8X8D6"/>
<comment type="caution">
    <text evidence="2">The sequence shown here is derived from an EMBL/GenBank/DDBJ whole genome shotgun (WGS) entry which is preliminary data.</text>
</comment>
<dbReference type="RefSeq" id="WP_152769225.1">
    <property type="nucleotide sequence ID" value="NZ_VJZC01000002.1"/>
</dbReference>
<dbReference type="EMBL" id="VJZC01000002">
    <property type="protein sequence ID" value="MPY55740.1"/>
    <property type="molecule type" value="Genomic_DNA"/>
</dbReference>
<dbReference type="OrthoDB" id="5150102at2"/>
<accession>A0A5N8X8D6</accession>
<sequence length="196" mass="20320">MRIATSNTRLRHRVRLVHASTGAPIGPLSARLTAARHGWAVRTVPDGVVVTARTDVAAPPTPPQLAVTVTDGALAQLLVFPPAPGLPPRTLLVELDTADIELPLHPVPMTLTATLVAPSTGAPRSGRTVTARATKGPGPKPEIALPEVAPGVYASAPAEWTAAFTPAELLVDGTLLRTVSMNGLSVATRIRLVDTT</sequence>
<gene>
    <name evidence="2" type="ORF">FNH08_00600</name>
</gene>
<organism evidence="2 3">
    <name type="scientific">Streptomyces spongiae</name>
    <dbReference type="NCBI Taxonomy" id="565072"/>
    <lineage>
        <taxon>Bacteria</taxon>
        <taxon>Bacillati</taxon>
        <taxon>Actinomycetota</taxon>
        <taxon>Actinomycetes</taxon>
        <taxon>Kitasatosporales</taxon>
        <taxon>Streptomycetaceae</taxon>
        <taxon>Streptomyces</taxon>
    </lineage>
</organism>
<keyword evidence="3" id="KW-1185">Reference proteome</keyword>
<evidence type="ECO:0000313" key="3">
    <source>
        <dbReference type="Proteomes" id="UP000400924"/>
    </source>
</evidence>